<feature type="transmembrane region" description="Helical" evidence="3">
    <location>
        <begin position="240"/>
        <end position="263"/>
    </location>
</feature>
<dbReference type="PANTHER" id="PTHR44227">
    <property type="match status" value="1"/>
</dbReference>
<feature type="transmembrane region" description="Helical" evidence="3">
    <location>
        <begin position="97"/>
        <end position="121"/>
    </location>
</feature>
<dbReference type="Gene3D" id="1.25.40.10">
    <property type="entry name" value="Tetratricopeptide repeat domain"/>
    <property type="match status" value="1"/>
</dbReference>
<keyword evidence="1" id="KW-0677">Repeat</keyword>
<feature type="transmembrane region" description="Helical" evidence="3">
    <location>
        <begin position="15"/>
        <end position="33"/>
    </location>
</feature>
<feature type="transmembrane region" description="Helical" evidence="3">
    <location>
        <begin position="211"/>
        <end position="228"/>
    </location>
</feature>
<feature type="transmembrane region" description="Helical" evidence="3">
    <location>
        <begin position="339"/>
        <end position="359"/>
    </location>
</feature>
<dbReference type="InterPro" id="IPR052346">
    <property type="entry name" value="O-mannosyl-transferase_TMTC"/>
</dbReference>
<dbReference type="InterPro" id="IPR011990">
    <property type="entry name" value="TPR-like_helical_dom_sf"/>
</dbReference>
<keyword evidence="2" id="KW-0802">TPR repeat</keyword>
<feature type="transmembrane region" description="Helical" evidence="3">
    <location>
        <begin position="133"/>
        <end position="152"/>
    </location>
</feature>
<keyword evidence="3" id="KW-0472">Membrane</keyword>
<sequence length="647" mass="71599">MPRGFFFGAPMRTSYRVAIAACFTGVLLLAIYWPGLHGSFFFDDGPSILQAKGVRLETLSFESLRQVFASGHSGPSGRPIAQLSFALNYYFSGFSPFLFKITNLAIHAANACLVFFLAFRLLAGTEQPAKQHIALIAAGVLATAWMLHPIQLLPVLHVVQRMTSLSTLFLLAALLLHISARDHGGRAGLARLIVAWGLLWPLSFFSKEAGALFPLFVLAWELIVRRSIVGGLDRFARCFAVVIGLILLAGTAHVFLPSGQWLWSGYDLRPFSLVERLMTEGRVLWFYLGLILFPRLEDLGLYHDDIIISSSLLSPWTTLPAIAGLIGLVWLAWRTRIKAPLLSFGIVWFLIGHGLESTFLPLEIAHEHRNYLPLFGILLAGAWALSIALQREGVCKTIGLTIAAAMLANFTFVTALRAHQFGEEGRRTQIEAQHHRTSARAQHEAAMNLAMQADAALPNSPIHSFATAHYQLACTLDPNSKMCWLGLIQLNCKAGIPAEPAWISELARRLQQTPFAPGDQNVLYAIKEMSIDGSTCLDRPTIDGLFSASLENPSVKGGVRSILYSWYSDYLWLNEHDMVAARAALGRSLKLNPGNPSNRLKWAQLLFIAGEREQARQLLLKLSNENLLSDERKTLTELLVTYNIAEH</sequence>
<feature type="transmembrane region" description="Helical" evidence="3">
    <location>
        <begin position="158"/>
        <end position="176"/>
    </location>
</feature>
<dbReference type="AlphaFoldDB" id="A0A1A8XS03"/>
<feature type="transmembrane region" description="Helical" evidence="3">
    <location>
        <begin position="188"/>
        <end position="205"/>
    </location>
</feature>
<evidence type="ECO:0000256" key="1">
    <source>
        <dbReference type="ARBA" id="ARBA00022737"/>
    </source>
</evidence>
<keyword evidence="3" id="KW-1133">Transmembrane helix</keyword>
<dbReference type="PANTHER" id="PTHR44227:SF3">
    <property type="entry name" value="PROTEIN O-MANNOSYL-TRANSFERASE TMTC4"/>
    <property type="match status" value="1"/>
</dbReference>
<reference evidence="4 5" key="1">
    <citation type="submission" date="2016-06" db="EMBL/GenBank/DDBJ databases">
        <authorList>
            <person name="Kjaerup R.B."/>
            <person name="Dalgaard T.S."/>
            <person name="Juul-Madsen H.R."/>
        </authorList>
    </citation>
    <scope>NUCLEOTIDE SEQUENCE [LARGE SCALE GENOMIC DNA]</scope>
    <source>
        <strain evidence="4">2</strain>
    </source>
</reference>
<name>A0A1A8XS03_9RHOO</name>
<gene>
    <name evidence="4" type="ORF">PROAA_220028</name>
</gene>
<keyword evidence="5" id="KW-1185">Reference proteome</keyword>
<dbReference type="EMBL" id="FLQY01000135">
    <property type="protein sequence ID" value="SBT07471.1"/>
    <property type="molecule type" value="Genomic_DNA"/>
</dbReference>
<feature type="transmembrane region" description="Helical" evidence="3">
    <location>
        <begin position="371"/>
        <end position="391"/>
    </location>
</feature>
<proteinExistence type="predicted"/>
<evidence type="ECO:0000313" key="4">
    <source>
        <dbReference type="EMBL" id="SBT07471.1"/>
    </source>
</evidence>
<accession>A0A1A8XS03</accession>
<organism evidence="4 5">
    <name type="scientific">Candidatus Propionivibrio aalborgensis</name>
    <dbReference type="NCBI Taxonomy" id="1860101"/>
    <lineage>
        <taxon>Bacteria</taxon>
        <taxon>Pseudomonadati</taxon>
        <taxon>Pseudomonadota</taxon>
        <taxon>Betaproteobacteria</taxon>
        <taxon>Rhodocyclales</taxon>
        <taxon>Rhodocyclaceae</taxon>
        <taxon>Propionivibrio</taxon>
    </lineage>
</organism>
<feature type="transmembrane region" description="Helical" evidence="3">
    <location>
        <begin position="313"/>
        <end position="333"/>
    </location>
</feature>
<feature type="transmembrane region" description="Helical" evidence="3">
    <location>
        <begin position="397"/>
        <end position="418"/>
    </location>
</feature>
<dbReference type="Proteomes" id="UP000199600">
    <property type="component" value="Unassembled WGS sequence"/>
</dbReference>
<evidence type="ECO:0000313" key="5">
    <source>
        <dbReference type="Proteomes" id="UP000199600"/>
    </source>
</evidence>
<evidence type="ECO:0000256" key="2">
    <source>
        <dbReference type="ARBA" id="ARBA00022803"/>
    </source>
</evidence>
<evidence type="ECO:0000256" key="3">
    <source>
        <dbReference type="SAM" id="Phobius"/>
    </source>
</evidence>
<keyword evidence="3" id="KW-0812">Transmembrane</keyword>
<protein>
    <submittedName>
        <fullName evidence="4">Tfp pilus assembly protein PilF</fullName>
    </submittedName>
</protein>